<dbReference type="Proteomes" id="UP001597389">
    <property type="component" value="Unassembled WGS sequence"/>
</dbReference>
<sequence length="251" mass="27374">MKHTLLLSSLTLATTTSIFAGEPIPVSTPVSHENCWEFSVAPYLWLAGIDGTVGVPSLPPASVDASFGDIWNNLDFAAFMAVEANKGKFKSFADFQYINLGSSATVPQLGSFKLDVEQVRIELGAGYEFYNNGSTSLTAYGAVMYNYLDNRLSGPMGNQAKASEGWVDPAIGLKINHAFTECWYGNLTGEYGGFGVSSDQTWQILAVLGYNFNERWAALGGYRHQAIDYSKNGFVYDTETSGPFLGFKYSF</sequence>
<proteinExistence type="predicted"/>
<keyword evidence="3" id="KW-1185">Reference proteome</keyword>
<dbReference type="EMBL" id="JBHUJB010000083">
    <property type="protein sequence ID" value="MFD2160603.1"/>
    <property type="molecule type" value="Genomic_DNA"/>
</dbReference>
<evidence type="ECO:0000256" key="1">
    <source>
        <dbReference type="SAM" id="SignalP"/>
    </source>
</evidence>
<comment type="caution">
    <text evidence="2">The sequence shown here is derived from an EMBL/GenBank/DDBJ whole genome shotgun (WGS) entry which is preliminary data.</text>
</comment>
<dbReference type="RefSeq" id="WP_377087828.1">
    <property type="nucleotide sequence ID" value="NZ_JBHSJL010000014.1"/>
</dbReference>
<reference evidence="3" key="1">
    <citation type="journal article" date="2019" name="Int. J. Syst. Evol. Microbiol.">
        <title>The Global Catalogue of Microorganisms (GCM) 10K type strain sequencing project: providing services to taxonomists for standard genome sequencing and annotation.</title>
        <authorList>
            <consortium name="The Broad Institute Genomics Platform"/>
            <consortium name="The Broad Institute Genome Sequencing Center for Infectious Disease"/>
            <person name="Wu L."/>
            <person name="Ma J."/>
        </authorList>
    </citation>
    <scope>NUCLEOTIDE SEQUENCE [LARGE SCALE GENOMIC DNA]</scope>
    <source>
        <strain evidence="3">CCUG 57942</strain>
    </source>
</reference>
<keyword evidence="1" id="KW-0732">Signal</keyword>
<evidence type="ECO:0008006" key="4">
    <source>
        <dbReference type="Google" id="ProtNLM"/>
    </source>
</evidence>
<evidence type="ECO:0000313" key="3">
    <source>
        <dbReference type="Proteomes" id="UP001597389"/>
    </source>
</evidence>
<organism evidence="2 3">
    <name type="scientific">Rubritalea tangerina</name>
    <dbReference type="NCBI Taxonomy" id="430798"/>
    <lineage>
        <taxon>Bacteria</taxon>
        <taxon>Pseudomonadati</taxon>
        <taxon>Verrucomicrobiota</taxon>
        <taxon>Verrucomicrobiia</taxon>
        <taxon>Verrucomicrobiales</taxon>
        <taxon>Rubritaleaceae</taxon>
        <taxon>Rubritalea</taxon>
    </lineage>
</organism>
<feature type="chain" id="PRO_5045182953" description="Outer membrane protein beta-barrel domain-containing protein" evidence="1">
    <location>
        <begin position="21"/>
        <end position="251"/>
    </location>
</feature>
<accession>A0ABW4ZF02</accession>
<name>A0ABW4ZF02_9BACT</name>
<protein>
    <recommendedName>
        <fullName evidence="4">Outer membrane protein beta-barrel domain-containing protein</fullName>
    </recommendedName>
</protein>
<gene>
    <name evidence="2" type="ORF">ACFSW8_16985</name>
</gene>
<evidence type="ECO:0000313" key="2">
    <source>
        <dbReference type="EMBL" id="MFD2160603.1"/>
    </source>
</evidence>
<feature type="signal peptide" evidence="1">
    <location>
        <begin position="1"/>
        <end position="20"/>
    </location>
</feature>